<organism evidence="3 4">
    <name type="scientific">Desulfofundulus salinus</name>
    <dbReference type="NCBI Taxonomy" id="2419843"/>
    <lineage>
        <taxon>Bacteria</taxon>
        <taxon>Bacillati</taxon>
        <taxon>Bacillota</taxon>
        <taxon>Clostridia</taxon>
        <taxon>Eubacteriales</taxon>
        <taxon>Peptococcaceae</taxon>
        <taxon>Desulfofundulus</taxon>
    </lineage>
</organism>
<keyword evidence="2" id="KW-0472">Membrane</keyword>
<feature type="region of interest" description="Disordered" evidence="1">
    <location>
        <begin position="445"/>
        <end position="530"/>
    </location>
</feature>
<dbReference type="OrthoDB" id="1715639at2"/>
<dbReference type="EMBL" id="RBWE01000001">
    <property type="protein sequence ID" value="RKO66130.1"/>
    <property type="molecule type" value="Genomic_DNA"/>
</dbReference>
<gene>
    <name evidence="3" type="ORF">D7024_03675</name>
</gene>
<protein>
    <submittedName>
        <fullName evidence="3">Uncharacterized protein</fullName>
    </submittedName>
</protein>
<keyword evidence="4" id="KW-1185">Reference proteome</keyword>
<comment type="caution">
    <text evidence="3">The sequence shown here is derived from an EMBL/GenBank/DDBJ whole genome shotgun (WGS) entry which is preliminary data.</text>
</comment>
<evidence type="ECO:0000256" key="1">
    <source>
        <dbReference type="SAM" id="MobiDB-lite"/>
    </source>
</evidence>
<dbReference type="Proteomes" id="UP000271256">
    <property type="component" value="Unassembled WGS sequence"/>
</dbReference>
<keyword evidence="2" id="KW-1133">Transmembrane helix</keyword>
<dbReference type="AlphaFoldDB" id="A0A494WZP4"/>
<evidence type="ECO:0000313" key="4">
    <source>
        <dbReference type="Proteomes" id="UP000271256"/>
    </source>
</evidence>
<accession>A0A494WZP4</accession>
<evidence type="ECO:0000313" key="3">
    <source>
        <dbReference type="EMBL" id="RKO66130.1"/>
    </source>
</evidence>
<feature type="region of interest" description="Disordered" evidence="1">
    <location>
        <begin position="347"/>
        <end position="367"/>
    </location>
</feature>
<name>A0A494WZP4_9FIRM</name>
<dbReference type="RefSeq" id="WP_121450574.1">
    <property type="nucleotide sequence ID" value="NZ_RBWE01000001.1"/>
</dbReference>
<reference evidence="3 4" key="1">
    <citation type="submission" date="2018-10" db="EMBL/GenBank/DDBJ databases">
        <authorList>
            <person name="Grouzdev D.S."/>
            <person name="Krutkina M.S."/>
            <person name="Tourova T.P."/>
            <person name="Nazina T.N."/>
        </authorList>
    </citation>
    <scope>NUCLEOTIDE SEQUENCE [LARGE SCALE GENOMIC DNA]</scope>
    <source>
        <strain evidence="3 4">435</strain>
    </source>
</reference>
<keyword evidence="2" id="KW-0812">Transmembrane</keyword>
<evidence type="ECO:0000256" key="2">
    <source>
        <dbReference type="SAM" id="Phobius"/>
    </source>
</evidence>
<feature type="transmembrane region" description="Helical" evidence="2">
    <location>
        <begin position="71"/>
        <end position="91"/>
    </location>
</feature>
<feature type="transmembrane region" description="Helical" evidence="2">
    <location>
        <begin position="43"/>
        <end position="65"/>
    </location>
</feature>
<sequence length="618" mass="62579">MSNGIRVILLSFQKKRHGWPHAGLADALSPLGRRVRTRYLLESLRLALLWGMALAAGTLVLLRLTPVGLPGLWAAVTGGVSALLVVAWRACRRPDALDVVRVADSLGLDGRAVTAYRLLARQIPPDPWAQAAVGESLAACRELGTRVERIYPVIPAAGPWRHAGLMAAVLLVLSLLPNPLASHWDARREERAALAEAARQSRLAVEKVHQLKIGAQGLLPEELRRELAALPRAVSRSPNRVEAATRLERSGRKLDDLLAGLNPGARRDVRELAALWGRKNDRVLMGLAAALENGDAAKAQELARQLFGATDGKEREERALALFQGAETVKTPALRQSLRDAARAVLEGDPAGSSRGVGGGKGNHSDSAGEALASALGELAETALAASRLAAASSVFNGLARQLAAGAPVSALAMAGNAGYPTGPGAEMAGAGGYPGGAANPAGAGTGAPGAAGGSAAGTGAAGSGGSGDSAGGSGAGGTGQDQGTGDRTGGGNGGGENTASGGRGNNGGNGSGRGGGSNGAGGQGAGHSGGGMETIYAPFLLGGKGEESRVAGQVRPGEAGEQVGLHQSPTTLGAIRPYSEVYAAYKAEAQESLSRAPLPPALQSLVWQYFEGVKPEE</sequence>
<proteinExistence type="predicted"/>